<evidence type="ECO:0000313" key="2">
    <source>
        <dbReference type="EMBL" id="SVA07349.1"/>
    </source>
</evidence>
<sequence length="327" mass="36265">VGRFQTIENELNLDYCAKNKIPVNRRPTGGGAIIMGENQLGVALAIPGKSDETYANARERMAQFSQGIISGMATLGIDVEFRRKNDLEVKGKKIAGLGLHKTNTGGLLFHASLLVDLDVPYMLNVLQTPFEKISDKEIDTVAERTTTVQREVESPLAMDEIRHIILNGYKNAFHSNILLNDYSDEEIVEIHQLEKDKYMDSDWIFQSTEVPDSTGKSVIKTDGGLLDIRIVLAGKMIKSAYIGGDFFTSEHAIADLEQSLRWHSSRDKSLTETLIQVYERWSSDLANLPMESVRKAITSAIQKAEIMARKTSSDPYGCFVSPGGAHA</sequence>
<dbReference type="InterPro" id="IPR004143">
    <property type="entry name" value="BPL_LPL_catalytic"/>
</dbReference>
<dbReference type="InterPro" id="IPR050664">
    <property type="entry name" value="Octanoyltrans_LipM/LipL"/>
</dbReference>
<dbReference type="Gene3D" id="3.30.390.50">
    <property type="entry name" value="CO dehydrogenase flavoprotein, C-terminal domain"/>
    <property type="match status" value="1"/>
</dbReference>
<accession>A0A381SV85</accession>
<dbReference type="Gene3D" id="3.30.930.10">
    <property type="entry name" value="Bira Bifunctional Protein, Domain 2"/>
    <property type="match status" value="1"/>
</dbReference>
<dbReference type="Pfam" id="PF21948">
    <property type="entry name" value="LplA-B_cat"/>
    <property type="match status" value="1"/>
</dbReference>
<evidence type="ECO:0000259" key="1">
    <source>
        <dbReference type="PROSITE" id="PS51733"/>
    </source>
</evidence>
<dbReference type="PANTHER" id="PTHR43679">
    <property type="entry name" value="OCTANOYLTRANSFERASE LIPM-RELATED"/>
    <property type="match status" value="1"/>
</dbReference>
<dbReference type="InterPro" id="IPR045864">
    <property type="entry name" value="aa-tRNA-synth_II/BPL/LPL"/>
</dbReference>
<dbReference type="AlphaFoldDB" id="A0A381SV85"/>
<dbReference type="SUPFAM" id="SSF55681">
    <property type="entry name" value="Class II aaRS and biotin synthetases"/>
    <property type="match status" value="1"/>
</dbReference>
<organism evidence="2">
    <name type="scientific">marine metagenome</name>
    <dbReference type="NCBI Taxonomy" id="408172"/>
    <lineage>
        <taxon>unclassified sequences</taxon>
        <taxon>metagenomes</taxon>
        <taxon>ecological metagenomes</taxon>
    </lineage>
</organism>
<reference evidence="2" key="1">
    <citation type="submission" date="2018-05" db="EMBL/GenBank/DDBJ databases">
        <authorList>
            <person name="Lanie J.A."/>
            <person name="Ng W.-L."/>
            <person name="Kazmierczak K.M."/>
            <person name="Andrzejewski T.M."/>
            <person name="Davidsen T.M."/>
            <person name="Wayne K.J."/>
            <person name="Tettelin H."/>
            <person name="Glass J.I."/>
            <person name="Rusch D."/>
            <person name="Podicherti R."/>
            <person name="Tsui H.-C.T."/>
            <person name="Winkler M.E."/>
        </authorList>
    </citation>
    <scope>NUCLEOTIDE SEQUENCE</scope>
</reference>
<proteinExistence type="predicted"/>
<feature type="domain" description="BPL/LPL catalytic" evidence="1">
    <location>
        <begin position="1"/>
        <end position="177"/>
    </location>
</feature>
<gene>
    <name evidence="2" type="ORF">METZ01_LOCUS60203</name>
</gene>
<dbReference type="SUPFAM" id="SSF82649">
    <property type="entry name" value="SufE/NifU"/>
    <property type="match status" value="1"/>
</dbReference>
<dbReference type="PANTHER" id="PTHR43679:SF2">
    <property type="entry name" value="OCTANOYL-[GCVH]:PROTEIN N-OCTANOYLTRANSFERASE"/>
    <property type="match status" value="1"/>
</dbReference>
<protein>
    <recommendedName>
        <fullName evidence="1">BPL/LPL catalytic domain-containing protein</fullName>
    </recommendedName>
</protein>
<feature type="non-terminal residue" evidence="2">
    <location>
        <position position="1"/>
    </location>
</feature>
<dbReference type="PROSITE" id="PS51733">
    <property type="entry name" value="BPL_LPL_CATALYTIC"/>
    <property type="match status" value="1"/>
</dbReference>
<dbReference type="CDD" id="cd16443">
    <property type="entry name" value="LplA"/>
    <property type="match status" value="1"/>
</dbReference>
<name>A0A381SV85_9ZZZZ</name>
<dbReference type="EMBL" id="UINC01003555">
    <property type="protein sequence ID" value="SVA07349.1"/>
    <property type="molecule type" value="Genomic_DNA"/>
</dbReference>